<dbReference type="InterPro" id="IPR036611">
    <property type="entry name" value="Trigger_fac_ribosome-bd_sf"/>
</dbReference>
<evidence type="ECO:0000256" key="6">
    <source>
        <dbReference type="ARBA" id="ARBA00023186"/>
    </source>
</evidence>
<evidence type="ECO:0000256" key="7">
    <source>
        <dbReference type="ARBA" id="ARBA00023235"/>
    </source>
</evidence>
<evidence type="ECO:0000256" key="2">
    <source>
        <dbReference type="ARBA" id="ARBA00005464"/>
    </source>
</evidence>
<dbReference type="Pfam" id="PF00254">
    <property type="entry name" value="FKBP_C"/>
    <property type="match status" value="1"/>
</dbReference>
<reference evidence="13 14" key="1">
    <citation type="journal article" date="2016" name="Nat. Commun.">
        <title>Thousands of microbial genomes shed light on interconnected biogeochemical processes in an aquifer system.</title>
        <authorList>
            <person name="Anantharaman K."/>
            <person name="Brown C.T."/>
            <person name="Hug L.A."/>
            <person name="Sharon I."/>
            <person name="Castelle C.J."/>
            <person name="Probst A.J."/>
            <person name="Thomas B.C."/>
            <person name="Singh A."/>
            <person name="Wilkins M.J."/>
            <person name="Karaoz U."/>
            <person name="Brodie E.L."/>
            <person name="Williams K.H."/>
            <person name="Hubbard S.S."/>
            <person name="Banfield J.F."/>
        </authorList>
    </citation>
    <scope>NUCLEOTIDE SEQUENCE [LARGE SCALE GENOMIC DNA]</scope>
</reference>
<keyword evidence="7 9" id="KW-0413">Isomerase</keyword>
<dbReference type="GO" id="GO:0043022">
    <property type="term" value="F:ribosome binding"/>
    <property type="evidence" value="ECO:0007669"/>
    <property type="project" value="TreeGrafter"/>
</dbReference>
<organism evidence="13 14">
    <name type="scientific">Candidatus Staskawiczbacteria bacterium RIFCSPHIGHO2_01_FULL_36_16</name>
    <dbReference type="NCBI Taxonomy" id="1802200"/>
    <lineage>
        <taxon>Bacteria</taxon>
        <taxon>Candidatus Staskawicziibacteriota</taxon>
    </lineage>
</organism>
<dbReference type="Proteomes" id="UP000177190">
    <property type="component" value="Unassembled WGS sequence"/>
</dbReference>
<dbReference type="Gene3D" id="1.10.3120.10">
    <property type="entry name" value="Trigger factor, C-terminal domain"/>
    <property type="match status" value="1"/>
</dbReference>
<dbReference type="InterPro" id="IPR001179">
    <property type="entry name" value="PPIase_FKBP_dom"/>
</dbReference>
<evidence type="ECO:0000256" key="9">
    <source>
        <dbReference type="HAMAP-Rule" id="MF_00303"/>
    </source>
</evidence>
<evidence type="ECO:0000256" key="1">
    <source>
        <dbReference type="ARBA" id="ARBA00000971"/>
    </source>
</evidence>
<evidence type="ECO:0000256" key="11">
    <source>
        <dbReference type="RuleBase" id="RU003914"/>
    </source>
</evidence>
<protein>
    <recommendedName>
        <fullName evidence="4 9">Trigger factor</fullName>
        <shortName evidence="9">TF</shortName>
        <ecNumber evidence="3 9">5.2.1.8</ecNumber>
    </recommendedName>
    <alternativeName>
        <fullName evidence="8 9">PPIase</fullName>
    </alternativeName>
</protein>
<dbReference type="InterPro" id="IPR008880">
    <property type="entry name" value="Trigger_fac_C"/>
</dbReference>
<comment type="domain">
    <text evidence="9">Consists of 3 domains; the N-terminus binds the ribosome, the middle domain has PPIase activity, while the C-terminus has intrinsic chaperone activity on its own.</text>
</comment>
<dbReference type="PANTHER" id="PTHR30560">
    <property type="entry name" value="TRIGGER FACTOR CHAPERONE AND PEPTIDYL-PROLYL CIS/TRANS ISOMERASE"/>
    <property type="match status" value="1"/>
</dbReference>
<keyword evidence="9 11" id="KW-0131">Cell cycle</keyword>
<dbReference type="GO" id="GO:0051083">
    <property type="term" value="P:'de novo' cotranslational protein folding"/>
    <property type="evidence" value="ECO:0007669"/>
    <property type="project" value="TreeGrafter"/>
</dbReference>
<dbReference type="GO" id="GO:0051301">
    <property type="term" value="P:cell division"/>
    <property type="evidence" value="ECO:0007669"/>
    <property type="project" value="UniProtKB-KW"/>
</dbReference>
<dbReference type="GO" id="GO:0044183">
    <property type="term" value="F:protein folding chaperone"/>
    <property type="evidence" value="ECO:0007669"/>
    <property type="project" value="TreeGrafter"/>
</dbReference>
<comment type="similarity">
    <text evidence="2 9 11">Belongs to the FKBP-type PPIase family. Tig subfamily.</text>
</comment>
<evidence type="ECO:0000313" key="13">
    <source>
        <dbReference type="EMBL" id="OGZ62694.1"/>
    </source>
</evidence>
<dbReference type="InterPro" id="IPR008881">
    <property type="entry name" value="Trigger_fac_ribosome-bd_bac"/>
</dbReference>
<dbReference type="Pfam" id="PF05697">
    <property type="entry name" value="Trigger_N"/>
    <property type="match status" value="1"/>
</dbReference>
<evidence type="ECO:0000256" key="10">
    <source>
        <dbReference type="PROSITE-ProRule" id="PRU00277"/>
    </source>
</evidence>
<keyword evidence="9" id="KW-0963">Cytoplasm</keyword>
<dbReference type="SUPFAM" id="SSF109998">
    <property type="entry name" value="Triger factor/SurA peptide-binding domain-like"/>
    <property type="match status" value="1"/>
</dbReference>
<dbReference type="STRING" id="1802200.A2812_00520"/>
<accession>A0A1G2HJK8</accession>
<dbReference type="GO" id="GO:0015031">
    <property type="term" value="P:protein transport"/>
    <property type="evidence" value="ECO:0007669"/>
    <property type="project" value="UniProtKB-UniRule"/>
</dbReference>
<dbReference type="GO" id="GO:0043335">
    <property type="term" value="P:protein unfolding"/>
    <property type="evidence" value="ECO:0007669"/>
    <property type="project" value="TreeGrafter"/>
</dbReference>
<dbReference type="EC" id="5.2.1.8" evidence="3 9"/>
<dbReference type="GO" id="GO:0003755">
    <property type="term" value="F:peptidyl-prolyl cis-trans isomerase activity"/>
    <property type="evidence" value="ECO:0007669"/>
    <property type="project" value="UniProtKB-UniRule"/>
</dbReference>
<sequence>MYIMEVKQKKLEKSQIEIEFELTAEEFEHHIDHALSHMKSHVKVDGFRPGQAPNKLVEEKIKPESLLMEAGDHAVRHIYSDYVKENNLEPIGQPEVKIVKIAKGSPFIFTATITVLPGVELPDYKEIAKKIPGNKEILVTEEEVQDALNYLQKTRAKFIAKNEEAQKGDFVEIIYQNKDINAGKEVDDKFILGEGGFLKGFEESIVGMKAGEEKEFKVMFPENSPQKNLAGKEGDFKVKLKSAQKMELPEINDEFAKGMGAFDALVALKESMKQGLTAEKTEAEKQRKRGEILEKIAEKTKLELPETMVDYEKQRLLEDLKNKVTQNMKITFEQYLSAVKQTKEALAQTFQKEAEKRLKGFLVLRELGKKENIEVSDAEAQKEVEKATKNYSKEDLEKIDIEQLKEYTKDVLYNEKVFQKLESFSK</sequence>
<gene>
    <name evidence="9" type="primary">tig</name>
    <name evidence="13" type="ORF">A2812_00520</name>
</gene>
<evidence type="ECO:0000256" key="8">
    <source>
        <dbReference type="ARBA" id="ARBA00029986"/>
    </source>
</evidence>
<comment type="subcellular location">
    <subcellularLocation>
        <location evidence="9">Cytoplasm</location>
    </subcellularLocation>
    <text evidence="9">About half TF is bound to the ribosome near the polypeptide exit tunnel while the other half is free in the cytoplasm.</text>
</comment>
<dbReference type="NCBIfam" id="TIGR00115">
    <property type="entry name" value="tig"/>
    <property type="match status" value="1"/>
</dbReference>
<dbReference type="Pfam" id="PF05698">
    <property type="entry name" value="Trigger_C"/>
    <property type="match status" value="1"/>
</dbReference>
<keyword evidence="5 9" id="KW-0697">Rotamase</keyword>
<keyword evidence="6 9" id="KW-0143">Chaperone</keyword>
<evidence type="ECO:0000259" key="12">
    <source>
        <dbReference type="PROSITE" id="PS50059"/>
    </source>
</evidence>
<dbReference type="AlphaFoldDB" id="A0A1G2HJK8"/>
<keyword evidence="9 11" id="KW-0132">Cell division</keyword>
<comment type="catalytic activity">
    <reaction evidence="1 9 10">
        <text>[protein]-peptidylproline (omega=180) = [protein]-peptidylproline (omega=0)</text>
        <dbReference type="Rhea" id="RHEA:16237"/>
        <dbReference type="Rhea" id="RHEA-COMP:10747"/>
        <dbReference type="Rhea" id="RHEA-COMP:10748"/>
        <dbReference type="ChEBI" id="CHEBI:83833"/>
        <dbReference type="ChEBI" id="CHEBI:83834"/>
        <dbReference type="EC" id="5.2.1.8"/>
    </reaction>
</comment>
<dbReference type="EMBL" id="MHOM01000053">
    <property type="protein sequence ID" value="OGZ62694.1"/>
    <property type="molecule type" value="Genomic_DNA"/>
</dbReference>
<dbReference type="GO" id="GO:0005737">
    <property type="term" value="C:cytoplasm"/>
    <property type="evidence" value="ECO:0007669"/>
    <property type="project" value="UniProtKB-SubCell"/>
</dbReference>
<dbReference type="PANTHER" id="PTHR30560:SF3">
    <property type="entry name" value="TRIGGER FACTOR-LIKE PROTEIN TIG, CHLOROPLASTIC"/>
    <property type="match status" value="1"/>
</dbReference>
<dbReference type="SUPFAM" id="SSF102735">
    <property type="entry name" value="Trigger factor ribosome-binding domain"/>
    <property type="match status" value="1"/>
</dbReference>
<comment type="function">
    <text evidence="9">Involved in protein export. Acts as a chaperone by maintaining the newly synthesized protein in an open conformation. Functions as a peptidyl-prolyl cis-trans isomerase.</text>
</comment>
<evidence type="ECO:0000313" key="14">
    <source>
        <dbReference type="Proteomes" id="UP000177190"/>
    </source>
</evidence>
<comment type="caution">
    <text evidence="13">The sequence shown here is derived from an EMBL/GenBank/DDBJ whole genome shotgun (WGS) entry which is preliminary data.</text>
</comment>
<dbReference type="InterPro" id="IPR037041">
    <property type="entry name" value="Trigger_fac_C_sf"/>
</dbReference>
<dbReference type="Gene3D" id="3.10.50.40">
    <property type="match status" value="1"/>
</dbReference>
<dbReference type="PROSITE" id="PS50059">
    <property type="entry name" value="FKBP_PPIASE"/>
    <property type="match status" value="1"/>
</dbReference>
<feature type="domain" description="PPIase FKBP-type" evidence="12">
    <location>
        <begin position="168"/>
        <end position="218"/>
    </location>
</feature>
<evidence type="ECO:0000256" key="3">
    <source>
        <dbReference type="ARBA" id="ARBA00013194"/>
    </source>
</evidence>
<proteinExistence type="inferred from homology"/>
<dbReference type="InterPro" id="IPR005215">
    <property type="entry name" value="Trig_fac"/>
</dbReference>
<name>A0A1G2HJK8_9BACT</name>
<dbReference type="PIRSF" id="PIRSF003095">
    <property type="entry name" value="Trigger_factor"/>
    <property type="match status" value="1"/>
</dbReference>
<dbReference type="InterPro" id="IPR046357">
    <property type="entry name" value="PPIase_dom_sf"/>
</dbReference>
<evidence type="ECO:0000256" key="4">
    <source>
        <dbReference type="ARBA" id="ARBA00016902"/>
    </source>
</evidence>
<dbReference type="SUPFAM" id="SSF54534">
    <property type="entry name" value="FKBP-like"/>
    <property type="match status" value="1"/>
</dbReference>
<evidence type="ECO:0000256" key="5">
    <source>
        <dbReference type="ARBA" id="ARBA00023110"/>
    </source>
</evidence>
<dbReference type="Gene3D" id="3.30.70.1050">
    <property type="entry name" value="Trigger factor ribosome-binding domain"/>
    <property type="match status" value="1"/>
</dbReference>
<dbReference type="InterPro" id="IPR027304">
    <property type="entry name" value="Trigger_fact/SurA_dom_sf"/>
</dbReference>
<dbReference type="HAMAP" id="MF_00303">
    <property type="entry name" value="Trigger_factor_Tig"/>
    <property type="match status" value="1"/>
</dbReference>